<gene>
    <name evidence="8" type="ORF">INT44_008795</name>
</gene>
<dbReference type="PANTHER" id="PTHR10071">
    <property type="entry name" value="TRANSCRIPTION FACTOR GATA FAMILY MEMBER"/>
    <property type="match status" value="1"/>
</dbReference>
<dbReference type="OrthoDB" id="515401at2759"/>
<proteinExistence type="predicted"/>
<dbReference type="SMART" id="SM00401">
    <property type="entry name" value="ZnF_GATA"/>
    <property type="match status" value="2"/>
</dbReference>
<name>A0A8H7PGI0_9FUNG</name>
<dbReference type="Proteomes" id="UP000612746">
    <property type="component" value="Unassembled WGS sequence"/>
</dbReference>
<dbReference type="GO" id="GO:0000122">
    <property type="term" value="P:negative regulation of transcription by RNA polymerase II"/>
    <property type="evidence" value="ECO:0007669"/>
    <property type="project" value="TreeGrafter"/>
</dbReference>
<dbReference type="PROSITE" id="PS50114">
    <property type="entry name" value="GATA_ZN_FINGER_2"/>
    <property type="match status" value="1"/>
</dbReference>
<dbReference type="CDD" id="cd00202">
    <property type="entry name" value="ZnF_GATA"/>
    <property type="match status" value="1"/>
</dbReference>
<accession>A0A8H7PGI0</accession>
<dbReference type="GO" id="GO:0000981">
    <property type="term" value="F:DNA-binding transcription factor activity, RNA polymerase II-specific"/>
    <property type="evidence" value="ECO:0007669"/>
    <property type="project" value="TreeGrafter"/>
</dbReference>
<evidence type="ECO:0000313" key="8">
    <source>
        <dbReference type="EMBL" id="KAG2173443.1"/>
    </source>
</evidence>
<dbReference type="AlphaFoldDB" id="A0A8H7PGI0"/>
<dbReference type="InterPro" id="IPR000679">
    <property type="entry name" value="Znf_GATA"/>
</dbReference>
<evidence type="ECO:0000259" key="7">
    <source>
        <dbReference type="PROSITE" id="PS50114"/>
    </source>
</evidence>
<dbReference type="GO" id="GO:0005634">
    <property type="term" value="C:nucleus"/>
    <property type="evidence" value="ECO:0007669"/>
    <property type="project" value="UniProtKB-SubCell"/>
</dbReference>
<dbReference type="PROSITE" id="PS00344">
    <property type="entry name" value="GATA_ZN_FINGER_1"/>
    <property type="match status" value="1"/>
</dbReference>
<dbReference type="EMBL" id="JAEPRA010000019">
    <property type="protein sequence ID" value="KAG2173443.1"/>
    <property type="molecule type" value="Genomic_DNA"/>
</dbReference>
<keyword evidence="5" id="KW-0539">Nucleus</keyword>
<dbReference type="InterPro" id="IPR013088">
    <property type="entry name" value="Znf_NHR/GATA"/>
</dbReference>
<evidence type="ECO:0000256" key="1">
    <source>
        <dbReference type="ARBA" id="ARBA00004123"/>
    </source>
</evidence>
<dbReference type="SUPFAM" id="SSF57716">
    <property type="entry name" value="Glucocorticoid receptor-like (DNA-binding domain)"/>
    <property type="match status" value="1"/>
</dbReference>
<dbReference type="Gene3D" id="3.30.50.10">
    <property type="entry name" value="Erythroid Transcription Factor GATA-1, subunit A"/>
    <property type="match status" value="1"/>
</dbReference>
<protein>
    <recommendedName>
        <fullName evidence="7">GATA-type domain-containing protein</fullName>
    </recommendedName>
</protein>
<comment type="subcellular location">
    <subcellularLocation>
        <location evidence="1">Nucleus</location>
    </subcellularLocation>
</comment>
<evidence type="ECO:0000256" key="5">
    <source>
        <dbReference type="ARBA" id="ARBA00023242"/>
    </source>
</evidence>
<evidence type="ECO:0000256" key="3">
    <source>
        <dbReference type="ARBA" id="ARBA00022771"/>
    </source>
</evidence>
<keyword evidence="4" id="KW-0862">Zinc</keyword>
<dbReference type="InterPro" id="IPR039355">
    <property type="entry name" value="Transcription_factor_GATA"/>
</dbReference>
<feature type="domain" description="GATA-type" evidence="7">
    <location>
        <begin position="138"/>
        <end position="188"/>
    </location>
</feature>
<dbReference type="GO" id="GO:0000978">
    <property type="term" value="F:RNA polymerase II cis-regulatory region sequence-specific DNA binding"/>
    <property type="evidence" value="ECO:0007669"/>
    <property type="project" value="TreeGrafter"/>
</dbReference>
<sequence length="275" mass="30689">MNGVVNKTEGREIEELSCNSQGSNTKSYSYVMGSVQYTNVSSSHQEAFLQQDKSLLNTTSYYHQPIQTLGTMQNMDAVEQVVSCSSLPVPGFYPPEYLATDYYSDPYRMSQDQTANSYHMENNVVSKDTIRLSPIKFCSNCFTTETPSWRRCSEGKNLLCNACGLYEKLHHTPRKICLHPDGSTKIVRHNTSENEGCATCGTTYSSLWRKLDKKCYCNLCAVRLGIGHAKRMSLPQIWSDTGTGERDHVSLDQNPSGLLFSSLAATGFPQSEHGI</sequence>
<keyword evidence="2" id="KW-0479">Metal-binding</keyword>
<evidence type="ECO:0000313" key="9">
    <source>
        <dbReference type="Proteomes" id="UP000612746"/>
    </source>
</evidence>
<evidence type="ECO:0000256" key="4">
    <source>
        <dbReference type="ARBA" id="ARBA00022833"/>
    </source>
</evidence>
<evidence type="ECO:0000256" key="6">
    <source>
        <dbReference type="PROSITE-ProRule" id="PRU00094"/>
    </source>
</evidence>
<dbReference type="GO" id="GO:0045944">
    <property type="term" value="P:positive regulation of transcription by RNA polymerase II"/>
    <property type="evidence" value="ECO:0007669"/>
    <property type="project" value="TreeGrafter"/>
</dbReference>
<keyword evidence="9" id="KW-1185">Reference proteome</keyword>
<organism evidence="8 9">
    <name type="scientific">Umbelopsis vinacea</name>
    <dbReference type="NCBI Taxonomy" id="44442"/>
    <lineage>
        <taxon>Eukaryota</taxon>
        <taxon>Fungi</taxon>
        <taxon>Fungi incertae sedis</taxon>
        <taxon>Mucoromycota</taxon>
        <taxon>Mucoromycotina</taxon>
        <taxon>Umbelopsidomycetes</taxon>
        <taxon>Umbelopsidales</taxon>
        <taxon>Umbelopsidaceae</taxon>
        <taxon>Umbelopsis</taxon>
    </lineage>
</organism>
<dbReference type="Pfam" id="PF00320">
    <property type="entry name" value="GATA"/>
    <property type="match status" value="1"/>
</dbReference>
<comment type="caution">
    <text evidence="8">The sequence shown here is derived from an EMBL/GenBank/DDBJ whole genome shotgun (WGS) entry which is preliminary data.</text>
</comment>
<keyword evidence="3 6" id="KW-0863">Zinc-finger</keyword>
<evidence type="ECO:0000256" key="2">
    <source>
        <dbReference type="ARBA" id="ARBA00022723"/>
    </source>
</evidence>
<reference evidence="8" key="1">
    <citation type="submission" date="2020-12" db="EMBL/GenBank/DDBJ databases">
        <title>Metabolic potential, ecology and presence of endohyphal bacteria is reflected in genomic diversity of Mucoromycotina.</title>
        <authorList>
            <person name="Muszewska A."/>
            <person name="Okrasinska A."/>
            <person name="Steczkiewicz K."/>
            <person name="Drgas O."/>
            <person name="Orlowska M."/>
            <person name="Perlinska-Lenart U."/>
            <person name="Aleksandrzak-Piekarczyk T."/>
            <person name="Szatraj K."/>
            <person name="Zielenkiewicz U."/>
            <person name="Pilsyk S."/>
            <person name="Malc E."/>
            <person name="Mieczkowski P."/>
            <person name="Kruszewska J.S."/>
            <person name="Biernat P."/>
            <person name="Pawlowska J."/>
        </authorList>
    </citation>
    <scope>NUCLEOTIDE SEQUENCE</scope>
    <source>
        <strain evidence="8">WA0000051536</strain>
    </source>
</reference>
<dbReference type="GO" id="GO:0008270">
    <property type="term" value="F:zinc ion binding"/>
    <property type="evidence" value="ECO:0007669"/>
    <property type="project" value="UniProtKB-KW"/>
</dbReference>
<dbReference type="PANTHER" id="PTHR10071:SF281">
    <property type="entry name" value="BOX A-BINDING FACTOR-RELATED"/>
    <property type="match status" value="1"/>
</dbReference>